<organism evidence="1 2">
    <name type="scientific">Aspergillus oryzae</name>
    <name type="common">Yellow koji mold</name>
    <dbReference type="NCBI Taxonomy" id="5062"/>
    <lineage>
        <taxon>Eukaryota</taxon>
        <taxon>Fungi</taxon>
        <taxon>Dikarya</taxon>
        <taxon>Ascomycota</taxon>
        <taxon>Pezizomycotina</taxon>
        <taxon>Eurotiomycetes</taxon>
        <taxon>Eurotiomycetidae</taxon>
        <taxon>Eurotiales</taxon>
        <taxon>Aspergillaceae</taxon>
        <taxon>Aspergillus</taxon>
        <taxon>Aspergillus subgen. Circumdati</taxon>
    </lineage>
</organism>
<dbReference type="AlphaFoldDB" id="A0AAN4YCQ8"/>
<accession>A0AAN4YCQ8</accession>
<evidence type="ECO:0000313" key="2">
    <source>
        <dbReference type="Proteomes" id="UP001165205"/>
    </source>
</evidence>
<reference evidence="1" key="1">
    <citation type="submission" date="2023-04" db="EMBL/GenBank/DDBJ databases">
        <title>Aspergillus oryzae NBRC 4228.</title>
        <authorList>
            <person name="Ichikawa N."/>
            <person name="Sato H."/>
            <person name="Tonouchi N."/>
        </authorList>
    </citation>
    <scope>NUCLEOTIDE SEQUENCE</scope>
    <source>
        <strain evidence="1">NBRC 4228</strain>
    </source>
</reference>
<sequence length="91" mass="10036">MNYYEKHGNTTSHPVVFDHLTSLSYPQKITEAMDILIAGADTTASTLTAALLHILADKKIQTKLVQALQSVQPNEQGILPLMELEKIGYLV</sequence>
<dbReference type="GO" id="GO:0005506">
    <property type="term" value="F:iron ion binding"/>
    <property type="evidence" value="ECO:0007669"/>
    <property type="project" value="InterPro"/>
</dbReference>
<proteinExistence type="predicted"/>
<dbReference type="SUPFAM" id="SSF48264">
    <property type="entry name" value="Cytochrome P450"/>
    <property type="match status" value="1"/>
</dbReference>
<evidence type="ECO:0000313" key="1">
    <source>
        <dbReference type="EMBL" id="GMG22757.1"/>
    </source>
</evidence>
<dbReference type="InterPro" id="IPR036396">
    <property type="entry name" value="Cyt_P450_sf"/>
</dbReference>
<dbReference type="Proteomes" id="UP001165205">
    <property type="component" value="Unassembled WGS sequence"/>
</dbReference>
<gene>
    <name evidence="1" type="ORF">Aory04_000033500</name>
</gene>
<dbReference type="InterPro" id="IPR001128">
    <property type="entry name" value="Cyt_P450"/>
</dbReference>
<name>A0AAN4YCQ8_ASPOZ</name>
<comment type="caution">
    <text evidence="1">The sequence shown here is derived from an EMBL/GenBank/DDBJ whole genome shotgun (WGS) entry which is preliminary data.</text>
</comment>
<dbReference type="Gene3D" id="1.10.630.10">
    <property type="entry name" value="Cytochrome P450"/>
    <property type="match status" value="1"/>
</dbReference>
<dbReference type="GO" id="GO:0020037">
    <property type="term" value="F:heme binding"/>
    <property type="evidence" value="ECO:0007669"/>
    <property type="project" value="InterPro"/>
</dbReference>
<protein>
    <submittedName>
        <fullName evidence="1">Unnamed protein product</fullName>
    </submittedName>
</protein>
<dbReference type="Pfam" id="PF00067">
    <property type="entry name" value="p450"/>
    <property type="match status" value="1"/>
</dbReference>
<dbReference type="EMBL" id="BSYA01000002">
    <property type="protein sequence ID" value="GMG22757.1"/>
    <property type="molecule type" value="Genomic_DNA"/>
</dbReference>
<dbReference type="GO" id="GO:0016705">
    <property type="term" value="F:oxidoreductase activity, acting on paired donors, with incorporation or reduction of molecular oxygen"/>
    <property type="evidence" value="ECO:0007669"/>
    <property type="project" value="InterPro"/>
</dbReference>
<dbReference type="GO" id="GO:0004497">
    <property type="term" value="F:monooxygenase activity"/>
    <property type="evidence" value="ECO:0007669"/>
    <property type="project" value="InterPro"/>
</dbReference>